<organism evidence="1 2">
    <name type="scientific">Punica granatum</name>
    <name type="common">Pomegranate</name>
    <dbReference type="NCBI Taxonomy" id="22663"/>
    <lineage>
        <taxon>Eukaryota</taxon>
        <taxon>Viridiplantae</taxon>
        <taxon>Streptophyta</taxon>
        <taxon>Embryophyta</taxon>
        <taxon>Tracheophyta</taxon>
        <taxon>Spermatophyta</taxon>
        <taxon>Magnoliopsida</taxon>
        <taxon>eudicotyledons</taxon>
        <taxon>Gunneridae</taxon>
        <taxon>Pentapetalae</taxon>
        <taxon>rosids</taxon>
        <taxon>malvids</taxon>
        <taxon>Myrtales</taxon>
        <taxon>Lythraceae</taxon>
        <taxon>Punica</taxon>
    </lineage>
</organism>
<dbReference type="RefSeq" id="XP_031385442.1">
    <property type="nucleotide sequence ID" value="XM_031529582.1"/>
</dbReference>
<dbReference type="Proteomes" id="UP000515151">
    <property type="component" value="Chromosome 3"/>
</dbReference>
<evidence type="ECO:0000313" key="1">
    <source>
        <dbReference type="Proteomes" id="UP000515151"/>
    </source>
</evidence>
<reference evidence="2" key="2">
    <citation type="submission" date="2025-08" db="UniProtKB">
        <authorList>
            <consortium name="RefSeq"/>
        </authorList>
    </citation>
    <scope>IDENTIFICATION</scope>
    <source>
        <tissue evidence="2">Leaf</tissue>
    </source>
</reference>
<dbReference type="AlphaFoldDB" id="A0A6P8CMF8"/>
<dbReference type="GeneID" id="116199284"/>
<proteinExistence type="predicted"/>
<name>A0A6P8CMF8_PUNGR</name>
<reference evidence="1" key="1">
    <citation type="journal article" date="2020" name="Plant Biotechnol. J.">
        <title>The pomegranate (Punica granatum L.) draft genome dissects genetic divergence between soft- and hard-seeded cultivars.</title>
        <authorList>
            <person name="Luo X."/>
            <person name="Li H."/>
            <person name="Wu Z."/>
            <person name="Yao W."/>
            <person name="Zhao P."/>
            <person name="Cao D."/>
            <person name="Yu H."/>
            <person name="Li K."/>
            <person name="Poudel K."/>
            <person name="Zhao D."/>
            <person name="Zhang F."/>
            <person name="Xia X."/>
            <person name="Chen L."/>
            <person name="Wang Q."/>
            <person name="Jing D."/>
            <person name="Cao S."/>
        </authorList>
    </citation>
    <scope>NUCLEOTIDE SEQUENCE [LARGE SCALE GENOMIC DNA]</scope>
    <source>
        <strain evidence="1">cv. Tunisia</strain>
    </source>
</reference>
<accession>A0A6P8CMF8</accession>
<protein>
    <submittedName>
        <fullName evidence="2">Uncharacterized protein LOC116199284 isoform X1</fullName>
    </submittedName>
</protein>
<sequence length="126" mass="14175">MSTDKGYGQPFAPRLVSTAMGTKEKAEVLLYIYRMPSGEHNIPTWRKRVSGERMFTLLYQIYHQFSLQGLLEHTVIAICDSPTPMASPGTGRDQQLRPTCYKQGSAQTRSVSGLAELPRMYSNHHA</sequence>
<evidence type="ECO:0000313" key="2">
    <source>
        <dbReference type="RefSeq" id="XP_031385442.1"/>
    </source>
</evidence>
<gene>
    <name evidence="2" type="primary">LOC116199284</name>
</gene>
<keyword evidence="1" id="KW-1185">Reference proteome</keyword>